<feature type="region of interest" description="Disordered" evidence="1">
    <location>
        <begin position="165"/>
        <end position="214"/>
    </location>
</feature>
<dbReference type="Proteomes" id="UP000319213">
    <property type="component" value="Unassembled WGS sequence"/>
</dbReference>
<protein>
    <submittedName>
        <fullName evidence="3">Putative membrane protein (TIGR02234 family)</fullName>
    </submittedName>
</protein>
<comment type="caution">
    <text evidence="3">The sequence shown here is derived from an EMBL/GenBank/DDBJ whole genome shotgun (WGS) entry which is preliminary data.</text>
</comment>
<feature type="transmembrane region" description="Helical" evidence="2">
    <location>
        <begin position="60"/>
        <end position="79"/>
    </location>
</feature>
<feature type="transmembrane region" description="Helical" evidence="2">
    <location>
        <begin position="86"/>
        <end position="106"/>
    </location>
</feature>
<evidence type="ECO:0000313" key="3">
    <source>
        <dbReference type="EMBL" id="TQM75981.1"/>
    </source>
</evidence>
<organism evidence="3 4">
    <name type="scientific">Thermopolyspora flexuosa</name>
    <dbReference type="NCBI Taxonomy" id="103836"/>
    <lineage>
        <taxon>Bacteria</taxon>
        <taxon>Bacillati</taxon>
        <taxon>Actinomycetota</taxon>
        <taxon>Actinomycetes</taxon>
        <taxon>Streptosporangiales</taxon>
        <taxon>Streptosporangiaceae</taxon>
        <taxon>Thermopolyspora</taxon>
    </lineage>
</organism>
<gene>
    <name evidence="3" type="ORF">FHX40_2705</name>
</gene>
<reference evidence="3 4" key="1">
    <citation type="submission" date="2019-06" db="EMBL/GenBank/DDBJ databases">
        <title>Sequencing the genomes of 1000 actinobacteria strains.</title>
        <authorList>
            <person name="Klenk H.-P."/>
        </authorList>
    </citation>
    <scope>NUCLEOTIDE SEQUENCE [LARGE SCALE GENOMIC DNA]</scope>
    <source>
        <strain evidence="3 4">DSM 43186</strain>
    </source>
</reference>
<keyword evidence="2" id="KW-0472">Membrane</keyword>
<dbReference type="OrthoDB" id="3712369at2"/>
<proteinExistence type="predicted"/>
<dbReference type="AlphaFoldDB" id="A0A543IZJ8"/>
<name>A0A543IZJ8_9ACTN</name>
<sequence>MTPATNAAPRRELAAWAVACALGAGLVLLAAGREWAVVRYGDSGGAALGEVALTGGELVAYAGPAALAALAAVVAVLAARGVWRRLIGAVVALCGAAPAIGVAAGLRQDAVLEAAARHSALSAAATATWETAAAWPAATVAGGIVLVAGGIVAVARAARWPGMSQRYERPDGTAARTGGADRARERGRDRERELWDAIDSGADPTADSGGGHAR</sequence>
<dbReference type="Pfam" id="PF09534">
    <property type="entry name" value="Trp_oprn_chp"/>
    <property type="match status" value="1"/>
</dbReference>
<dbReference type="RefSeq" id="WP_142259918.1">
    <property type="nucleotide sequence ID" value="NZ_BMPV01000001.1"/>
</dbReference>
<evidence type="ECO:0000256" key="2">
    <source>
        <dbReference type="SAM" id="Phobius"/>
    </source>
</evidence>
<keyword evidence="4" id="KW-1185">Reference proteome</keyword>
<feature type="transmembrane region" description="Helical" evidence="2">
    <location>
        <begin position="133"/>
        <end position="155"/>
    </location>
</feature>
<dbReference type="InterPro" id="IPR019051">
    <property type="entry name" value="Trp_biosyn_TM_oprn/chp"/>
</dbReference>
<dbReference type="InterPro" id="IPR011746">
    <property type="entry name" value="Trp_synth-assoc_CHP"/>
</dbReference>
<keyword evidence="2" id="KW-0812">Transmembrane</keyword>
<keyword evidence="2" id="KW-1133">Transmembrane helix</keyword>
<evidence type="ECO:0000313" key="4">
    <source>
        <dbReference type="Proteomes" id="UP000319213"/>
    </source>
</evidence>
<evidence type="ECO:0000256" key="1">
    <source>
        <dbReference type="SAM" id="MobiDB-lite"/>
    </source>
</evidence>
<dbReference type="NCBIfam" id="TIGR02234">
    <property type="entry name" value="trp_oprn_chp"/>
    <property type="match status" value="1"/>
</dbReference>
<accession>A0A543IZJ8</accession>
<feature type="compositionally biased region" description="Basic and acidic residues" evidence="1">
    <location>
        <begin position="179"/>
        <end position="195"/>
    </location>
</feature>
<dbReference type="EMBL" id="VFPQ01000001">
    <property type="protein sequence ID" value="TQM75981.1"/>
    <property type="molecule type" value="Genomic_DNA"/>
</dbReference>